<evidence type="ECO:0000313" key="3">
    <source>
        <dbReference type="EMBL" id="QDV74459.1"/>
    </source>
</evidence>
<dbReference type="AlphaFoldDB" id="A0A518K9I9"/>
<organism evidence="3 4">
    <name type="scientific">Botrimarina mediterranea</name>
    <dbReference type="NCBI Taxonomy" id="2528022"/>
    <lineage>
        <taxon>Bacteria</taxon>
        <taxon>Pseudomonadati</taxon>
        <taxon>Planctomycetota</taxon>
        <taxon>Planctomycetia</taxon>
        <taxon>Pirellulales</taxon>
        <taxon>Lacipirellulaceae</taxon>
        <taxon>Botrimarina</taxon>
    </lineage>
</organism>
<gene>
    <name evidence="3" type="ORF">Spa11_26620</name>
</gene>
<evidence type="ECO:0008006" key="5">
    <source>
        <dbReference type="Google" id="ProtNLM"/>
    </source>
</evidence>
<sequence precursor="true">MMWSVLILLTALLSAAPLSASAASGWSVEEADGALRVSWQKTAVARYVYDDPKITRPYFCDLCSPAGVQVTRNHPPLADADRMDHPEFHPGVWLAFGDLNGADNWRLRARVVHGAFIARATQQPNGPLSFIAENHYLDADGKLICKSNARHTLEVTPRGLLVTYDETFSSEEVFVFGDQEEMGFGVRLATPLRVELSGPDPAPPGTGEMVADGGRRGSTEIWGQPAKWLDYRGQIDGEPAGVAIFCHPDNFRPSRMHARDYGFVCANPFATAAFKGGDPSRTVVRPGESLRLRYAVLCHSGTVLNESQLDAAYKQYADGAEE</sequence>
<protein>
    <recommendedName>
        <fullName evidence="5">Methane oxygenase PmoA</fullName>
    </recommendedName>
</protein>
<name>A0A518K9I9_9BACT</name>
<accession>A0A518K9I9</accession>
<keyword evidence="2" id="KW-0732">Signal</keyword>
<feature type="region of interest" description="Disordered" evidence="1">
    <location>
        <begin position="197"/>
        <end position="217"/>
    </location>
</feature>
<evidence type="ECO:0000256" key="2">
    <source>
        <dbReference type="SAM" id="SignalP"/>
    </source>
</evidence>
<keyword evidence="4" id="KW-1185">Reference proteome</keyword>
<dbReference type="InterPro" id="IPR029475">
    <property type="entry name" value="DUF6807"/>
</dbReference>
<feature type="chain" id="PRO_5021850661" description="Methane oxygenase PmoA" evidence="2">
    <location>
        <begin position="23"/>
        <end position="322"/>
    </location>
</feature>
<feature type="signal peptide" evidence="2">
    <location>
        <begin position="1"/>
        <end position="22"/>
    </location>
</feature>
<dbReference type="EMBL" id="CP036349">
    <property type="protein sequence ID" value="QDV74459.1"/>
    <property type="molecule type" value="Genomic_DNA"/>
</dbReference>
<reference evidence="3 4" key="1">
    <citation type="submission" date="2019-02" db="EMBL/GenBank/DDBJ databases">
        <title>Deep-cultivation of Planctomycetes and their phenomic and genomic characterization uncovers novel biology.</title>
        <authorList>
            <person name="Wiegand S."/>
            <person name="Jogler M."/>
            <person name="Boedeker C."/>
            <person name="Pinto D."/>
            <person name="Vollmers J."/>
            <person name="Rivas-Marin E."/>
            <person name="Kohn T."/>
            <person name="Peeters S.H."/>
            <person name="Heuer A."/>
            <person name="Rast P."/>
            <person name="Oberbeckmann S."/>
            <person name="Bunk B."/>
            <person name="Jeske O."/>
            <person name="Meyerdierks A."/>
            <person name="Storesund J.E."/>
            <person name="Kallscheuer N."/>
            <person name="Luecker S."/>
            <person name="Lage O.M."/>
            <person name="Pohl T."/>
            <person name="Merkel B.J."/>
            <person name="Hornburger P."/>
            <person name="Mueller R.-W."/>
            <person name="Bruemmer F."/>
            <person name="Labrenz M."/>
            <person name="Spormann A.M."/>
            <person name="Op den Camp H."/>
            <person name="Overmann J."/>
            <person name="Amann R."/>
            <person name="Jetten M.S.M."/>
            <person name="Mascher T."/>
            <person name="Medema M.H."/>
            <person name="Devos D.P."/>
            <person name="Kaster A.-K."/>
            <person name="Ovreas L."/>
            <person name="Rohde M."/>
            <person name="Galperin M.Y."/>
            <person name="Jogler C."/>
        </authorList>
    </citation>
    <scope>NUCLEOTIDE SEQUENCE [LARGE SCALE GENOMIC DNA]</scope>
    <source>
        <strain evidence="3 4">Spa11</strain>
    </source>
</reference>
<evidence type="ECO:0000256" key="1">
    <source>
        <dbReference type="SAM" id="MobiDB-lite"/>
    </source>
</evidence>
<dbReference type="Proteomes" id="UP000316426">
    <property type="component" value="Chromosome"/>
</dbReference>
<evidence type="ECO:0000313" key="4">
    <source>
        <dbReference type="Proteomes" id="UP000316426"/>
    </source>
</evidence>
<dbReference type="Pfam" id="PF14100">
    <property type="entry name" value="DUF6807"/>
    <property type="match status" value="1"/>
</dbReference>
<dbReference type="KEGG" id="bmei:Spa11_26620"/>
<dbReference type="RefSeq" id="WP_145112878.1">
    <property type="nucleotide sequence ID" value="NZ_CP036349.1"/>
</dbReference>
<proteinExistence type="predicted"/>